<dbReference type="EMBL" id="JAEAOA010000629">
    <property type="protein sequence ID" value="KAK3607974.1"/>
    <property type="molecule type" value="Genomic_DNA"/>
</dbReference>
<evidence type="ECO:0000313" key="3">
    <source>
        <dbReference type="Proteomes" id="UP001195483"/>
    </source>
</evidence>
<sequence length="227" mass="24674">MKDPVQIPLRSMQILHMLKDHQGAQICDHGNIRPVQHKNGRIVEANFMPDMVVKPASSSNKVQKDVTPLPSKATSLKPDTKPTQAATIRKKPIRQPKSNQIQSNPGKVVPEQTSLADNQSIENSAKAEPLVHNSEYVDNGRHQYTGEVYSQNGGSVAVYLEPVEGPVELSSRGHSQGMKPNRQENTYIEPGEGPGEFIGSGPSYSQITGGISPQTLAGLHLVNEFLA</sequence>
<organism evidence="2 3">
    <name type="scientific">Potamilus streckersoni</name>
    <dbReference type="NCBI Taxonomy" id="2493646"/>
    <lineage>
        <taxon>Eukaryota</taxon>
        <taxon>Metazoa</taxon>
        <taxon>Spiralia</taxon>
        <taxon>Lophotrochozoa</taxon>
        <taxon>Mollusca</taxon>
        <taxon>Bivalvia</taxon>
        <taxon>Autobranchia</taxon>
        <taxon>Heteroconchia</taxon>
        <taxon>Palaeoheterodonta</taxon>
        <taxon>Unionida</taxon>
        <taxon>Unionoidea</taxon>
        <taxon>Unionidae</taxon>
        <taxon>Ambleminae</taxon>
        <taxon>Lampsilini</taxon>
        <taxon>Potamilus</taxon>
    </lineage>
</organism>
<dbReference type="AlphaFoldDB" id="A0AAE0TCS5"/>
<accession>A0AAE0TCS5</accession>
<evidence type="ECO:0000313" key="2">
    <source>
        <dbReference type="EMBL" id="KAK3607974.1"/>
    </source>
</evidence>
<name>A0AAE0TCS5_9BIVA</name>
<feature type="region of interest" description="Disordered" evidence="1">
    <location>
        <begin position="56"/>
        <end position="110"/>
    </location>
</feature>
<protein>
    <submittedName>
        <fullName evidence="2">Uncharacterized protein</fullName>
    </submittedName>
</protein>
<reference evidence="2" key="1">
    <citation type="journal article" date="2021" name="Genome Biol. Evol.">
        <title>A High-Quality Reference Genome for a Parasitic Bivalve with Doubly Uniparental Inheritance (Bivalvia: Unionida).</title>
        <authorList>
            <person name="Smith C.H."/>
        </authorList>
    </citation>
    <scope>NUCLEOTIDE SEQUENCE</scope>
    <source>
        <strain evidence="2">CHS0354</strain>
    </source>
</reference>
<reference evidence="2" key="3">
    <citation type="submission" date="2023-05" db="EMBL/GenBank/DDBJ databases">
        <authorList>
            <person name="Smith C.H."/>
        </authorList>
    </citation>
    <scope>NUCLEOTIDE SEQUENCE</scope>
    <source>
        <strain evidence="2">CHS0354</strain>
        <tissue evidence="2">Mantle</tissue>
    </source>
</reference>
<evidence type="ECO:0000256" key="1">
    <source>
        <dbReference type="SAM" id="MobiDB-lite"/>
    </source>
</evidence>
<gene>
    <name evidence="2" type="ORF">CHS0354_009912</name>
</gene>
<dbReference type="Proteomes" id="UP001195483">
    <property type="component" value="Unassembled WGS sequence"/>
</dbReference>
<reference evidence="2" key="2">
    <citation type="journal article" date="2021" name="Genome Biol. Evol.">
        <title>Developing a high-quality reference genome for a parasitic bivalve with doubly uniparental inheritance (Bivalvia: Unionida).</title>
        <authorList>
            <person name="Smith C.H."/>
        </authorList>
    </citation>
    <scope>NUCLEOTIDE SEQUENCE</scope>
    <source>
        <strain evidence="2">CHS0354</strain>
        <tissue evidence="2">Mantle</tissue>
    </source>
</reference>
<comment type="caution">
    <text evidence="2">The sequence shown here is derived from an EMBL/GenBank/DDBJ whole genome shotgun (WGS) entry which is preliminary data.</text>
</comment>
<keyword evidence="3" id="KW-1185">Reference proteome</keyword>
<proteinExistence type="predicted"/>
<feature type="compositionally biased region" description="Polar residues" evidence="1">
    <location>
        <begin position="96"/>
        <end position="110"/>
    </location>
</feature>